<keyword evidence="2" id="KW-1185">Reference proteome</keyword>
<sequence>MFWGEEIIFAEQVRLNGVPKASYANLPTPRPKQEATLAEGRLNQKDLGVGRTDLDCRQVYGICR</sequence>
<dbReference type="Proteomes" id="UP000186955">
    <property type="component" value="Unassembled WGS sequence"/>
</dbReference>
<comment type="caution">
    <text evidence="1">The sequence shown here is derived from an EMBL/GenBank/DDBJ whole genome shotgun (WGS) entry which is preliminary data.</text>
</comment>
<name>A0A1Q5TBH9_9EURO</name>
<gene>
    <name evidence="1" type="ORF">PENSUB_10013</name>
</gene>
<proteinExistence type="predicted"/>
<organism evidence="1 2">
    <name type="scientific">Penicillium subrubescens</name>
    <dbReference type="NCBI Taxonomy" id="1316194"/>
    <lineage>
        <taxon>Eukaryota</taxon>
        <taxon>Fungi</taxon>
        <taxon>Dikarya</taxon>
        <taxon>Ascomycota</taxon>
        <taxon>Pezizomycotina</taxon>
        <taxon>Eurotiomycetes</taxon>
        <taxon>Eurotiomycetidae</taxon>
        <taxon>Eurotiales</taxon>
        <taxon>Aspergillaceae</taxon>
        <taxon>Penicillium</taxon>
    </lineage>
</organism>
<dbReference type="EMBL" id="MNBE01000694">
    <property type="protein sequence ID" value="OKO97578.1"/>
    <property type="molecule type" value="Genomic_DNA"/>
</dbReference>
<evidence type="ECO:0000313" key="2">
    <source>
        <dbReference type="Proteomes" id="UP000186955"/>
    </source>
</evidence>
<protein>
    <submittedName>
        <fullName evidence="1">Uncharacterized protein</fullName>
    </submittedName>
</protein>
<evidence type="ECO:0000313" key="1">
    <source>
        <dbReference type="EMBL" id="OKO97578.1"/>
    </source>
</evidence>
<accession>A0A1Q5TBH9</accession>
<reference evidence="1 2" key="1">
    <citation type="submission" date="2016-10" db="EMBL/GenBank/DDBJ databases">
        <title>Genome sequence of the ascomycete fungus Penicillium subrubescens.</title>
        <authorList>
            <person name="De Vries R.P."/>
            <person name="Peng M."/>
            <person name="Dilokpimol A."/>
            <person name="Hilden K."/>
            <person name="Makela M.R."/>
            <person name="Grigoriev I."/>
            <person name="Riley R."/>
            <person name="Granchi Z."/>
        </authorList>
    </citation>
    <scope>NUCLEOTIDE SEQUENCE [LARGE SCALE GENOMIC DNA]</scope>
    <source>
        <strain evidence="1 2">CBS 132785</strain>
    </source>
</reference>
<dbReference type="AlphaFoldDB" id="A0A1Q5TBH9"/>